<reference evidence="3 6" key="2">
    <citation type="submission" date="2019-07" db="EMBL/GenBank/DDBJ databases">
        <title>Whole genome shotgun sequence of Halomonas cupida NBRC 102219.</title>
        <authorList>
            <person name="Hosoyama A."/>
            <person name="Uohara A."/>
            <person name="Ohji S."/>
            <person name="Ichikawa N."/>
        </authorList>
    </citation>
    <scope>NUCLEOTIDE SEQUENCE [LARGE SCALE GENOMIC DNA]</scope>
    <source>
        <strain evidence="3 6">NBRC 102219</strain>
    </source>
</reference>
<reference evidence="4 5" key="1">
    <citation type="submission" date="2016-11" db="EMBL/GenBank/DDBJ databases">
        <authorList>
            <person name="Jaros S."/>
            <person name="Januszkiewicz K."/>
            <person name="Wedrychowicz H."/>
        </authorList>
    </citation>
    <scope>NUCLEOTIDE SEQUENCE [LARGE SCALE GENOMIC DNA]</scope>
    <source>
        <strain evidence="4 5">DSM 4740</strain>
    </source>
</reference>
<feature type="compositionally biased region" description="Polar residues" evidence="1">
    <location>
        <begin position="453"/>
        <end position="462"/>
    </location>
</feature>
<feature type="signal peptide" evidence="2">
    <location>
        <begin position="1"/>
        <end position="23"/>
    </location>
</feature>
<keyword evidence="2" id="KW-0732">Signal</keyword>
<evidence type="ECO:0000313" key="3">
    <source>
        <dbReference type="EMBL" id="GEN23107.1"/>
    </source>
</evidence>
<organism evidence="4 5">
    <name type="scientific">Halomonas cupida</name>
    <dbReference type="NCBI Taxonomy" id="44933"/>
    <lineage>
        <taxon>Bacteria</taxon>
        <taxon>Pseudomonadati</taxon>
        <taxon>Pseudomonadota</taxon>
        <taxon>Gammaproteobacteria</taxon>
        <taxon>Oceanospirillales</taxon>
        <taxon>Halomonadaceae</taxon>
        <taxon>Halomonas</taxon>
    </lineage>
</organism>
<feature type="chain" id="PRO_5012726102" evidence="2">
    <location>
        <begin position="24"/>
        <end position="475"/>
    </location>
</feature>
<dbReference type="EMBL" id="FRCA01000003">
    <property type="protein sequence ID" value="SHL79246.1"/>
    <property type="molecule type" value="Genomic_DNA"/>
</dbReference>
<name>A0A1M7DI84_9GAMM</name>
<feature type="region of interest" description="Disordered" evidence="1">
    <location>
        <begin position="218"/>
        <end position="261"/>
    </location>
</feature>
<gene>
    <name evidence="3" type="ORF">HCU01_10560</name>
    <name evidence="4" type="ORF">SAMN05660971_01350</name>
</gene>
<evidence type="ECO:0000256" key="2">
    <source>
        <dbReference type="SAM" id="SignalP"/>
    </source>
</evidence>
<dbReference type="RefSeq" id="WP_073434273.1">
    <property type="nucleotide sequence ID" value="NZ_BJXU01000034.1"/>
</dbReference>
<accession>A0A1M7DI84</accession>
<evidence type="ECO:0000313" key="6">
    <source>
        <dbReference type="Proteomes" id="UP000321726"/>
    </source>
</evidence>
<feature type="region of interest" description="Disordered" evidence="1">
    <location>
        <begin position="172"/>
        <end position="201"/>
    </location>
</feature>
<feature type="compositionally biased region" description="Low complexity" evidence="1">
    <location>
        <begin position="441"/>
        <end position="450"/>
    </location>
</feature>
<evidence type="ECO:0000313" key="5">
    <source>
        <dbReference type="Proteomes" id="UP000184123"/>
    </source>
</evidence>
<dbReference type="OrthoDB" id="8553954at2"/>
<evidence type="ECO:0000313" key="4">
    <source>
        <dbReference type="EMBL" id="SHL79246.1"/>
    </source>
</evidence>
<proteinExistence type="predicted"/>
<keyword evidence="6" id="KW-1185">Reference proteome</keyword>
<feature type="compositionally biased region" description="Gly residues" evidence="1">
    <location>
        <begin position="246"/>
        <end position="261"/>
    </location>
</feature>
<dbReference type="Proteomes" id="UP000321726">
    <property type="component" value="Unassembled WGS sequence"/>
</dbReference>
<dbReference type="Proteomes" id="UP000184123">
    <property type="component" value="Unassembled WGS sequence"/>
</dbReference>
<dbReference type="AlphaFoldDB" id="A0A1M7DI84"/>
<sequence length="475" mass="49264">MKRQILQSLTLSVALVTPLLAQAQSADRLYYDIGGAAPFGASAGLGHGPRMNGMGVSWNVDATCGNFDIGATVSNQLNGLTNGFQNMMGDVVQNATGAVASLPAMIIQRSNPALYDLLTNGVLQGRMDFDKSKLSCQRMSEALADATVGGQMQQSAMAENWQDIASSNPDAVAAQEEAEAEAGNAGRTWVGGQKRGGSGQEPLRVVEDTAKAGYNLLHGRTDTTSNESVSGGGGGWGSVSTSNGDWVGGGGIAGGSGGGAGSGSDCKGGMCTIWGSPEDAAEWTKKIVGDTELRSCDGCEKSESVAGTGLIRELEEEQQSIHENLVDMLNGGEITQDKLNDVSAGSGLAVSRGVIEAMRSDPQGPLLAQRLASEMALARTLTKAMWARRALIAGTSDPGIENNQEGMTALDRKVDAFNRDIELLQSEMEIRKSLASSAAMSALQRAANRAGGSMQNESNSPRSELDGRGAPVEGQ</sequence>
<evidence type="ECO:0000256" key="1">
    <source>
        <dbReference type="SAM" id="MobiDB-lite"/>
    </source>
</evidence>
<feature type="compositionally biased region" description="Low complexity" evidence="1">
    <location>
        <begin position="172"/>
        <end position="185"/>
    </location>
</feature>
<dbReference type="EMBL" id="BJXU01000034">
    <property type="protein sequence ID" value="GEN23107.1"/>
    <property type="molecule type" value="Genomic_DNA"/>
</dbReference>
<protein>
    <submittedName>
        <fullName evidence="3 4">Integrating conjugative element protein</fullName>
    </submittedName>
</protein>
<feature type="region of interest" description="Disordered" evidence="1">
    <location>
        <begin position="441"/>
        <end position="475"/>
    </location>
</feature>
<dbReference type="STRING" id="44933.SAMN05660971_01350"/>